<evidence type="ECO:0000256" key="5">
    <source>
        <dbReference type="ARBA" id="ARBA00023002"/>
    </source>
</evidence>
<dbReference type="EMBL" id="QGMG01000075">
    <property type="protein sequence ID" value="TVY57755.1"/>
    <property type="molecule type" value="Genomic_DNA"/>
</dbReference>
<keyword evidence="3" id="KW-0285">Flavoprotein</keyword>
<evidence type="ECO:0000256" key="1">
    <source>
        <dbReference type="ARBA" id="ARBA00001974"/>
    </source>
</evidence>
<sequence>MPIIMPGQFPTTVIIVGAGVFGLSTALAISRRHPDTKVTVIDRHTPPVPDGTSVDTSRILRPDYVDKEYELLAVKAQSIIKNDPELKPYYFENGFTFCVDGEPGALSSLWDSMLHNLKAEHPETAYDQCDTPDDIYRHLHGMEARSVPSANFPGPRKWVKGFTSKRCATVNAEAMIKVYYRRCAAQPNIDFKIGMPVDYLLYSQDKSSVEGVVLENGRKIKAERVIVSAGPWSSRLVNLNHEMHANAVQIVYFKLTQEEYQQYKDMACHTNINTGMNIFTPIGGLLKVLRRQTALRNTTILKDPEDPTKFYKASYPLTKLDDPLQTLPSAMEQSIRDELREIFPAVADRPFFNTRFCWQEQTTNGDFLICPHPRFANLQMATGGSLHAWKFLPILGEFVVDSMEGKLSEIMRHKWSWEAKSEKKPNELCFMEDVALQEFQQVTGSRARL</sequence>
<dbReference type="InterPro" id="IPR045170">
    <property type="entry name" value="MTOX"/>
</dbReference>
<evidence type="ECO:0000256" key="4">
    <source>
        <dbReference type="ARBA" id="ARBA00022827"/>
    </source>
</evidence>
<dbReference type="GO" id="GO:0050031">
    <property type="term" value="F:L-pipecolate oxidase activity"/>
    <property type="evidence" value="ECO:0007669"/>
    <property type="project" value="TreeGrafter"/>
</dbReference>
<keyword evidence="8" id="KW-1185">Reference proteome</keyword>
<organism evidence="7 8">
    <name type="scientific">Lachnellula cervina</name>
    <dbReference type="NCBI Taxonomy" id="1316786"/>
    <lineage>
        <taxon>Eukaryota</taxon>
        <taxon>Fungi</taxon>
        <taxon>Dikarya</taxon>
        <taxon>Ascomycota</taxon>
        <taxon>Pezizomycotina</taxon>
        <taxon>Leotiomycetes</taxon>
        <taxon>Helotiales</taxon>
        <taxon>Lachnaceae</taxon>
        <taxon>Lachnellula</taxon>
    </lineage>
</organism>
<dbReference type="SUPFAM" id="SSF51905">
    <property type="entry name" value="FAD/NAD(P)-binding domain"/>
    <property type="match status" value="1"/>
</dbReference>
<protein>
    <submittedName>
        <fullName evidence="7">L-pipecolate oxidase</fullName>
    </submittedName>
</protein>
<proteinExistence type="inferred from homology"/>
<accession>A0A7D8ZB88</accession>
<name>A0A7D8ZB88_9HELO</name>
<comment type="similarity">
    <text evidence="2">Belongs to the MSOX/MTOX family.</text>
</comment>
<evidence type="ECO:0000313" key="8">
    <source>
        <dbReference type="Proteomes" id="UP000481288"/>
    </source>
</evidence>
<dbReference type="GO" id="GO:0008115">
    <property type="term" value="F:sarcosine oxidase activity"/>
    <property type="evidence" value="ECO:0007669"/>
    <property type="project" value="TreeGrafter"/>
</dbReference>
<dbReference type="AlphaFoldDB" id="A0A7D8ZB88"/>
<keyword evidence="4" id="KW-0274">FAD</keyword>
<dbReference type="Gene3D" id="3.30.9.10">
    <property type="entry name" value="D-Amino Acid Oxidase, subunit A, domain 2"/>
    <property type="match status" value="1"/>
</dbReference>
<dbReference type="Proteomes" id="UP000481288">
    <property type="component" value="Unassembled WGS sequence"/>
</dbReference>
<feature type="domain" description="FAD dependent oxidoreductase" evidence="6">
    <location>
        <begin position="13"/>
        <end position="401"/>
    </location>
</feature>
<gene>
    <name evidence="7" type="primary">fap1_1</name>
    <name evidence="7" type="ORF">LCER1_G000673</name>
</gene>
<dbReference type="Pfam" id="PF01266">
    <property type="entry name" value="DAO"/>
    <property type="match status" value="1"/>
</dbReference>
<dbReference type="PANTHER" id="PTHR10961">
    <property type="entry name" value="PEROXISOMAL SARCOSINE OXIDASE"/>
    <property type="match status" value="1"/>
</dbReference>
<keyword evidence="5" id="KW-0560">Oxidoreductase</keyword>
<dbReference type="InterPro" id="IPR036188">
    <property type="entry name" value="FAD/NAD-bd_sf"/>
</dbReference>
<dbReference type="Gene3D" id="3.50.50.60">
    <property type="entry name" value="FAD/NAD(P)-binding domain"/>
    <property type="match status" value="1"/>
</dbReference>
<evidence type="ECO:0000313" key="7">
    <source>
        <dbReference type="EMBL" id="TVY57755.1"/>
    </source>
</evidence>
<dbReference type="GO" id="GO:0004657">
    <property type="term" value="F:proline dehydrogenase activity"/>
    <property type="evidence" value="ECO:0007669"/>
    <property type="project" value="TreeGrafter"/>
</dbReference>
<evidence type="ECO:0000259" key="6">
    <source>
        <dbReference type="Pfam" id="PF01266"/>
    </source>
</evidence>
<dbReference type="OrthoDB" id="2219495at2759"/>
<evidence type="ECO:0000256" key="2">
    <source>
        <dbReference type="ARBA" id="ARBA00010989"/>
    </source>
</evidence>
<dbReference type="PANTHER" id="PTHR10961:SF46">
    <property type="entry name" value="PEROXISOMAL SARCOSINE OXIDASE"/>
    <property type="match status" value="1"/>
</dbReference>
<dbReference type="GO" id="GO:0050660">
    <property type="term" value="F:flavin adenine dinucleotide binding"/>
    <property type="evidence" value="ECO:0007669"/>
    <property type="project" value="InterPro"/>
</dbReference>
<evidence type="ECO:0000256" key="3">
    <source>
        <dbReference type="ARBA" id="ARBA00022630"/>
    </source>
</evidence>
<comment type="cofactor">
    <cofactor evidence="1">
        <name>FAD</name>
        <dbReference type="ChEBI" id="CHEBI:57692"/>
    </cofactor>
</comment>
<dbReference type="InterPro" id="IPR006076">
    <property type="entry name" value="FAD-dep_OxRdtase"/>
</dbReference>
<comment type="caution">
    <text evidence="7">The sequence shown here is derived from an EMBL/GenBank/DDBJ whole genome shotgun (WGS) entry which is preliminary data.</text>
</comment>
<reference evidence="7 8" key="1">
    <citation type="submission" date="2018-05" db="EMBL/GenBank/DDBJ databases">
        <title>Whole genome sequencing for identification of molecular markers to develop diagnostic detection tools for the regulated plant pathogen Lachnellula willkommii.</title>
        <authorList>
            <person name="Giroux E."/>
            <person name="Bilodeau G."/>
        </authorList>
    </citation>
    <scope>NUCLEOTIDE SEQUENCE [LARGE SCALE GENOMIC DNA]</scope>
    <source>
        <strain evidence="7 8">CBS 625.97</strain>
    </source>
</reference>